<evidence type="ECO:0000313" key="2">
    <source>
        <dbReference type="Proteomes" id="UP001165064"/>
    </source>
</evidence>
<comment type="caution">
    <text evidence="1">The sequence shown here is derived from an EMBL/GenBank/DDBJ whole genome shotgun (WGS) entry which is preliminary data.</text>
</comment>
<evidence type="ECO:0000313" key="1">
    <source>
        <dbReference type="EMBL" id="GME92837.1"/>
    </source>
</evidence>
<organism evidence="1 2">
    <name type="scientific">Ambrosiozyma monospora</name>
    <name type="common">Yeast</name>
    <name type="synonym">Endomycopsis monosporus</name>
    <dbReference type="NCBI Taxonomy" id="43982"/>
    <lineage>
        <taxon>Eukaryota</taxon>
        <taxon>Fungi</taxon>
        <taxon>Dikarya</taxon>
        <taxon>Ascomycota</taxon>
        <taxon>Saccharomycotina</taxon>
        <taxon>Pichiomycetes</taxon>
        <taxon>Pichiales</taxon>
        <taxon>Pichiaceae</taxon>
        <taxon>Ambrosiozyma</taxon>
    </lineage>
</organism>
<accession>A0ACB5TPU3</accession>
<gene>
    <name evidence="1" type="ORF">Amon02_000917600</name>
</gene>
<proteinExistence type="predicted"/>
<reference evidence="1" key="1">
    <citation type="submission" date="2023-04" db="EMBL/GenBank/DDBJ databases">
        <title>Ambrosiozyma monospora NBRC 10751.</title>
        <authorList>
            <person name="Ichikawa N."/>
            <person name="Sato H."/>
            <person name="Tonouchi N."/>
        </authorList>
    </citation>
    <scope>NUCLEOTIDE SEQUENCE</scope>
    <source>
        <strain evidence="1">NBRC 10751</strain>
    </source>
</reference>
<protein>
    <submittedName>
        <fullName evidence="1">Unnamed protein product</fullName>
    </submittedName>
</protein>
<dbReference type="EMBL" id="BSXS01008535">
    <property type="protein sequence ID" value="GME92837.1"/>
    <property type="molecule type" value="Genomic_DNA"/>
</dbReference>
<dbReference type="Proteomes" id="UP001165064">
    <property type="component" value="Unassembled WGS sequence"/>
</dbReference>
<keyword evidence="2" id="KW-1185">Reference proteome</keyword>
<sequence length="459" mass="51590">MWPGSEVDLGQGLNPSAVDKFNQTEVLSKKMHRVLDWLDQPLDSRPELILSYVPNIDSVGHQYGIGSSELVTQLKYVDSFLEDLYLGLHERNLTELVNVVVVSDHGMSVTSNNRLIYLDDLIDVKMIEHFDGSPLFGLRPYSQHKVKDVWKKLKKSYKKHAMKDKFGIYLKEDILKSQFGGSDGPYNSRVAPIWIIPKIGYTVTTVDATDKQQQEGKIAFSPLGLHGYDNQEVLMRSLFLATGPYFEKQLGDKYKLKPFENTEVYNIICDSMGVTPVSTNATSLPSYIKQENLLPGDWKDEFSYPNVDFYVDILNETATVDTLWGEVDDDEDDDSDSDEEATPTTLSTVVTGLRTQTSSAPTSTSDSDSDDESDSDDDKDDFHKSDDDDDDDDDDNEDDDDDDEGAHKFSWSSFNDKIKGKVDEYANELEDLYDDVAEEIGDAYDGAKESFKDATGISC</sequence>
<name>A0ACB5TPU3_AMBMO</name>